<reference evidence="2 3" key="1">
    <citation type="submission" date="2017-07" db="EMBL/GenBank/DDBJ databases">
        <title>Flavobacterium cyanobacteriorum sp. nov., isolated from cyanobacterial aggregates in a eutrophic lake.</title>
        <authorList>
            <person name="Cai H."/>
        </authorList>
    </citation>
    <scope>NUCLEOTIDE SEQUENCE [LARGE SCALE GENOMIC DNA]</scope>
    <source>
        <strain evidence="2 3">TH021</strain>
    </source>
</reference>
<sequence length="137" mass="15859">MKHFFRYKDGYVTVNAETIYITHSKKLSRADFNGKNILHQSKLLFYYIYFLALGICIWLHSYLLLVIVSVLLGVKYISGKRTAVITIPFGNLINIRKTDKAVILAYTNQDGETTEHQLLKKIDKKDFDVLKSLKTKL</sequence>
<keyword evidence="1" id="KW-0812">Transmembrane</keyword>
<keyword evidence="3" id="KW-1185">Reference proteome</keyword>
<protein>
    <submittedName>
        <fullName evidence="2">Uncharacterized protein</fullName>
    </submittedName>
</protein>
<dbReference type="EMBL" id="NOXV01000301">
    <property type="protein sequence ID" value="OYQ33154.1"/>
    <property type="molecule type" value="Genomic_DNA"/>
</dbReference>
<proteinExistence type="predicted"/>
<name>A0A255YWU3_9FLAO</name>
<gene>
    <name evidence="2" type="ORF">CHU92_13520</name>
</gene>
<evidence type="ECO:0000313" key="3">
    <source>
        <dbReference type="Proteomes" id="UP000216605"/>
    </source>
</evidence>
<organism evidence="2 3">
    <name type="scientific">Flavobacterium cyanobacteriorum</name>
    <dbReference type="NCBI Taxonomy" id="2022802"/>
    <lineage>
        <taxon>Bacteria</taxon>
        <taxon>Pseudomonadati</taxon>
        <taxon>Bacteroidota</taxon>
        <taxon>Flavobacteriia</taxon>
        <taxon>Flavobacteriales</taxon>
        <taxon>Flavobacteriaceae</taxon>
        <taxon>Flavobacterium</taxon>
    </lineage>
</organism>
<dbReference type="AlphaFoldDB" id="A0A255YWU3"/>
<keyword evidence="1" id="KW-1133">Transmembrane helix</keyword>
<feature type="transmembrane region" description="Helical" evidence="1">
    <location>
        <begin position="46"/>
        <end position="72"/>
    </location>
</feature>
<keyword evidence="1" id="KW-0472">Membrane</keyword>
<comment type="caution">
    <text evidence="2">The sequence shown here is derived from an EMBL/GenBank/DDBJ whole genome shotgun (WGS) entry which is preliminary data.</text>
</comment>
<evidence type="ECO:0000313" key="2">
    <source>
        <dbReference type="EMBL" id="OYQ33154.1"/>
    </source>
</evidence>
<accession>A0A255YWU3</accession>
<evidence type="ECO:0000256" key="1">
    <source>
        <dbReference type="SAM" id="Phobius"/>
    </source>
</evidence>
<dbReference type="Proteomes" id="UP000216605">
    <property type="component" value="Unassembled WGS sequence"/>
</dbReference>